<evidence type="ECO:0000313" key="2">
    <source>
        <dbReference type="Proteomes" id="UP000000370"/>
    </source>
</evidence>
<dbReference type="STRING" id="357809.Cphy_0459"/>
<dbReference type="KEGG" id="cpy:Cphy_0459"/>
<dbReference type="AlphaFoldDB" id="A9KHH9"/>
<dbReference type="RefSeq" id="WP_012198490.1">
    <property type="nucleotide sequence ID" value="NC_010001.1"/>
</dbReference>
<dbReference type="Proteomes" id="UP000000370">
    <property type="component" value="Chromosome"/>
</dbReference>
<name>A9KHH9_LACP7</name>
<keyword evidence="2" id="KW-1185">Reference proteome</keyword>
<dbReference type="OrthoDB" id="1895216at2"/>
<accession>A9KHH9</accession>
<reference evidence="2" key="1">
    <citation type="submission" date="2007-11" db="EMBL/GenBank/DDBJ databases">
        <title>Complete genome sequence of Clostridium phytofermentans ISDg.</title>
        <authorList>
            <person name="Leschine S.B."/>
            <person name="Warnick T.A."/>
            <person name="Blanchard J.L."/>
            <person name="Schnell D.J."/>
            <person name="Petit E.L."/>
            <person name="LaTouf W.G."/>
            <person name="Copeland A."/>
            <person name="Lucas S."/>
            <person name="Lapidus A."/>
            <person name="Barry K."/>
            <person name="Glavina del Rio T."/>
            <person name="Dalin E."/>
            <person name="Tice H."/>
            <person name="Pitluck S."/>
            <person name="Kiss H."/>
            <person name="Brettin T."/>
            <person name="Bruce D."/>
            <person name="Detter J.C."/>
            <person name="Han C."/>
            <person name="Kuske C."/>
            <person name="Schmutz J."/>
            <person name="Larimer F."/>
            <person name="Land M."/>
            <person name="Hauser L."/>
            <person name="Kyrpides N."/>
            <person name="Kim E.A."/>
            <person name="Richardson P."/>
        </authorList>
    </citation>
    <scope>NUCLEOTIDE SEQUENCE [LARGE SCALE GENOMIC DNA]</scope>
    <source>
        <strain evidence="2">ATCC 700394 / DSM 18823 / ISDg</strain>
    </source>
</reference>
<dbReference type="eggNOG" id="ENOG5031XPQ">
    <property type="taxonomic scope" value="Bacteria"/>
</dbReference>
<proteinExistence type="predicted"/>
<gene>
    <name evidence="1" type="ordered locus">Cphy_0459</name>
</gene>
<evidence type="ECO:0000313" key="1">
    <source>
        <dbReference type="EMBL" id="ABX40846.1"/>
    </source>
</evidence>
<dbReference type="HOGENOM" id="CLU_085956_0_0_9"/>
<organism evidence="1 2">
    <name type="scientific">Lachnoclostridium phytofermentans (strain ATCC 700394 / DSM 18823 / ISDg)</name>
    <name type="common">Clostridium phytofermentans</name>
    <dbReference type="NCBI Taxonomy" id="357809"/>
    <lineage>
        <taxon>Bacteria</taxon>
        <taxon>Bacillati</taxon>
        <taxon>Bacillota</taxon>
        <taxon>Clostridia</taxon>
        <taxon>Lachnospirales</taxon>
        <taxon>Lachnospiraceae</taxon>
    </lineage>
</organism>
<protein>
    <submittedName>
        <fullName evidence="1">Uncharacterized protein</fullName>
    </submittedName>
</protein>
<sequence length="278" mass="32636">MGKLILCAGRTAEKPYCFKLTGTPVYTIEELCYYIYHNLESVSEELFNQELIDFIGEDLGLKERANFLEELLRKKSGIKDLVVSILCSCDLYDKTEINQLLAEIDILFRLTPIQRKKRQADFCLSHHKYKEAMKEYLAILNSREFTDLTSEEYGDILHNMGVLEARTGAFTVAADKFRGAYERNHNEKSLKQYLYALKCSKQETLYEREVKILVGNRELLMQMEEELYHAWDASEYTGLYAEVVRLSELKENGKYTEFYERLNELVKQLKIEYRKDSI</sequence>
<dbReference type="EMBL" id="CP000885">
    <property type="protein sequence ID" value="ABX40846.1"/>
    <property type="molecule type" value="Genomic_DNA"/>
</dbReference>